<dbReference type="Gene3D" id="3.20.20.100">
    <property type="entry name" value="NADP-dependent oxidoreductase domain"/>
    <property type="match status" value="1"/>
</dbReference>
<dbReference type="InterPro" id="IPR017441">
    <property type="entry name" value="Protein_kinase_ATP_BS"/>
</dbReference>
<dbReference type="PANTHER" id="PTHR43364">
    <property type="entry name" value="NADH-SPECIFIC METHYLGLYOXAL REDUCTASE-RELATED"/>
    <property type="match status" value="1"/>
</dbReference>
<proteinExistence type="predicted"/>
<keyword evidence="2 4" id="KW-0067">ATP-binding</keyword>
<protein>
    <submittedName>
        <fullName evidence="8">Aldo/keto reductase</fullName>
    </submittedName>
</protein>
<dbReference type="Gene3D" id="3.30.200.20">
    <property type="entry name" value="Phosphorylase Kinase, domain 1"/>
    <property type="match status" value="1"/>
</dbReference>
<dbReference type="AlphaFoldDB" id="A0A9X3IZA7"/>
<dbReference type="Pfam" id="PF00248">
    <property type="entry name" value="Aldo_ket_red"/>
    <property type="match status" value="1"/>
</dbReference>
<dbReference type="InterPro" id="IPR050523">
    <property type="entry name" value="AKR_Detox_Biosynth"/>
</dbReference>
<dbReference type="GO" id="GO:0005829">
    <property type="term" value="C:cytosol"/>
    <property type="evidence" value="ECO:0007669"/>
    <property type="project" value="TreeGrafter"/>
</dbReference>
<keyword evidence="5" id="KW-0175">Coiled coil</keyword>
<dbReference type="InterPro" id="IPR011990">
    <property type="entry name" value="TPR-like_helical_dom_sf"/>
</dbReference>
<feature type="compositionally biased region" description="Pro residues" evidence="6">
    <location>
        <begin position="978"/>
        <end position="990"/>
    </location>
</feature>
<dbReference type="InterPro" id="IPR000719">
    <property type="entry name" value="Prot_kinase_dom"/>
</dbReference>
<accession>A0A9X3IZA7</accession>
<feature type="region of interest" description="Disordered" evidence="6">
    <location>
        <begin position="1"/>
        <end position="33"/>
    </location>
</feature>
<reference evidence="8" key="1">
    <citation type="submission" date="2022-11" db="EMBL/GenBank/DDBJ databases">
        <title>Minimal conservation of predation-associated metabolite biosynthetic gene clusters underscores biosynthetic potential of Myxococcota including descriptions for ten novel species: Archangium lansinium sp. nov., Myxococcus landrumus sp. nov., Nannocystis bai.</title>
        <authorList>
            <person name="Ahearne A."/>
            <person name="Stevens C."/>
            <person name="Phillips K."/>
        </authorList>
    </citation>
    <scope>NUCLEOTIDE SEQUENCE</scope>
    <source>
        <strain evidence="8">Na p29</strain>
    </source>
</reference>
<evidence type="ECO:0000256" key="3">
    <source>
        <dbReference type="ARBA" id="ARBA00023002"/>
    </source>
</evidence>
<dbReference type="Gene3D" id="1.10.510.10">
    <property type="entry name" value="Transferase(Phosphotransferase) domain 1"/>
    <property type="match status" value="1"/>
</dbReference>
<dbReference type="InterPro" id="IPR008271">
    <property type="entry name" value="Ser/Thr_kinase_AS"/>
</dbReference>
<dbReference type="InterPro" id="IPR036812">
    <property type="entry name" value="NAD(P)_OxRdtase_dom_sf"/>
</dbReference>
<dbReference type="PROSITE" id="PS00108">
    <property type="entry name" value="PROTEIN_KINASE_ST"/>
    <property type="match status" value="1"/>
</dbReference>
<feature type="region of interest" description="Disordered" evidence="6">
    <location>
        <begin position="936"/>
        <end position="1038"/>
    </location>
</feature>
<evidence type="ECO:0000256" key="4">
    <source>
        <dbReference type="PROSITE-ProRule" id="PRU10141"/>
    </source>
</evidence>
<keyword evidence="9" id="KW-1185">Reference proteome</keyword>
<comment type="caution">
    <text evidence="8">The sequence shown here is derived from an EMBL/GenBank/DDBJ whole genome shotgun (WGS) entry which is preliminary data.</text>
</comment>
<dbReference type="GO" id="GO:0004672">
    <property type="term" value="F:protein kinase activity"/>
    <property type="evidence" value="ECO:0007669"/>
    <property type="project" value="InterPro"/>
</dbReference>
<sequence>MCRMGTDEFTPGGPERSVERTPVSVRGDGDTVPRAMESLKQVDDPIERNLVKRALFPRRVTPVQIGRFQILALVGRGGMGVVYAAYDDLLDRKVAVKVLLAESVRDMTLSRGRLMREAQAMARLSHPNIVTVHEVGQDNGQVFVAMEFVRGVTLDAWAQEQRPWRELVATFVRAGRGLEAAHRAGLIHRDFKPANVMVGEDGGVKVLDFGLARAADDSAPGEPDLPRHIAQGTSALAPLTRTGVVLGTPAYMSPEAHRGESSTAASDQFSFCVSLYQCLYGQSPFDTTSMATLLADLRRGRIAPPPAGTPVPARIFRAIRRGLAPTPEGRFPSMTALLAALERDPGATYRRVAALVATAGVTAFAGFWAANSGDPGAQVCPDAQAELAGVWDGARAQSVRDALAALHTPAADEALAAALPRLDRYAASWVEMRNEACRAHAEARQSTPLFDLRTACLDQRRASLDALAAALTQVDAASLDSAVKALAELPPLSRCADAPALNEQLPPPDDARLGLRVQAHRETLARAKVREDAAQYPLGQALVDEVLADSTALAYEPLRAEALLRAGSLAMESGDHPTAERHYTDALLAAVGSGHAAVAAVASSKQLYLLAVPLNQPQQARAQVPLATALNHRVEPDVDLYAEFLTNLGVVHAMSADLPLARRQWEEAVALRERKGRGETLAGLNTLSNLGWLAREERRDEDMAAIYGRTVAISEALLGPHHVAHLRYAWALANSEWRLGRPRQARARLEQIVQRFDRVTSNYLRGQILHDLGMIEVDEGALTSARAHLEQALAAVPESSEVHDTVLVERMRLFAAEGDGAAMEAEHRRALARLPAAPEPLDRRLQFILFAYARSLVALGRTAEALAPLEQMQAALSGAERTVDAAEITSLLGELRLELGHLDEAEQDLQRARADLERTAPPRSLLLAGNLTALAERRSRAAASRRPPARPRGRWRSTTTSPSPTTRLQPAPASPWRGPSPPTRRSPPRTPASSPRRRSRPSAPSRVRPTSAASPPGSPNTRNPSQVRDGRRVSSRRMSIPTLASYSLLGRSGLRVSPLCLGTMTFGTEWGFGSPRDTVFELLARYLDAGGNFIDTADGYTGGTSEKLIGEYLKDSGRREQVVLATKFSFSVQPGDPNAGGNSRKHIRRALDASLRRLQTDYVDLYWLHAWDGLTPVEEVMSTLDDLVRAGKVRYIGLSDVPAWYLRAPRRSPSSAAASDSPACSSSTRWSNATSSASTSPPRWLSASACARGARSAAAC</sequence>
<feature type="compositionally biased region" description="Low complexity" evidence="6">
    <location>
        <begin position="956"/>
        <end position="967"/>
    </location>
</feature>
<dbReference type="GO" id="GO:0005524">
    <property type="term" value="F:ATP binding"/>
    <property type="evidence" value="ECO:0007669"/>
    <property type="project" value="UniProtKB-UniRule"/>
</dbReference>
<feature type="compositionally biased region" description="Low complexity" evidence="6">
    <location>
        <begin position="1001"/>
        <end position="1015"/>
    </location>
</feature>
<evidence type="ECO:0000256" key="2">
    <source>
        <dbReference type="ARBA" id="ARBA00022840"/>
    </source>
</evidence>
<feature type="domain" description="Protein kinase" evidence="7">
    <location>
        <begin position="68"/>
        <end position="347"/>
    </location>
</feature>
<dbReference type="Proteomes" id="UP001150924">
    <property type="component" value="Unassembled WGS sequence"/>
</dbReference>
<dbReference type="SUPFAM" id="SSF56112">
    <property type="entry name" value="Protein kinase-like (PK-like)"/>
    <property type="match status" value="1"/>
</dbReference>
<name>A0A9X3IZA7_9BACT</name>
<dbReference type="EMBL" id="JAPNKE010000002">
    <property type="protein sequence ID" value="MCY1010407.1"/>
    <property type="molecule type" value="Genomic_DNA"/>
</dbReference>
<keyword evidence="3" id="KW-0560">Oxidoreductase</keyword>
<dbReference type="InterPro" id="IPR019734">
    <property type="entry name" value="TPR_rpt"/>
</dbReference>
<gene>
    <name evidence="8" type="ORF">OV079_33540</name>
</gene>
<dbReference type="SUPFAM" id="SSF48452">
    <property type="entry name" value="TPR-like"/>
    <property type="match status" value="1"/>
</dbReference>
<dbReference type="CDD" id="cd14014">
    <property type="entry name" value="STKc_PknB_like"/>
    <property type="match status" value="1"/>
</dbReference>
<dbReference type="InterPro" id="IPR011009">
    <property type="entry name" value="Kinase-like_dom_sf"/>
</dbReference>
<dbReference type="Gene3D" id="1.25.40.10">
    <property type="entry name" value="Tetratricopeptide repeat domain"/>
    <property type="match status" value="2"/>
</dbReference>
<dbReference type="InterPro" id="IPR023210">
    <property type="entry name" value="NADP_OxRdtase_dom"/>
</dbReference>
<organism evidence="8 9">
    <name type="scientific">Nannocystis pusilla</name>
    <dbReference type="NCBI Taxonomy" id="889268"/>
    <lineage>
        <taxon>Bacteria</taxon>
        <taxon>Pseudomonadati</taxon>
        <taxon>Myxococcota</taxon>
        <taxon>Polyangia</taxon>
        <taxon>Nannocystales</taxon>
        <taxon>Nannocystaceae</taxon>
        <taxon>Nannocystis</taxon>
    </lineage>
</organism>
<evidence type="ECO:0000256" key="6">
    <source>
        <dbReference type="SAM" id="MobiDB-lite"/>
    </source>
</evidence>
<evidence type="ECO:0000259" key="7">
    <source>
        <dbReference type="PROSITE" id="PS50011"/>
    </source>
</evidence>
<dbReference type="GO" id="GO:0016491">
    <property type="term" value="F:oxidoreductase activity"/>
    <property type="evidence" value="ECO:0007669"/>
    <property type="project" value="UniProtKB-KW"/>
</dbReference>
<evidence type="ECO:0000313" key="8">
    <source>
        <dbReference type="EMBL" id="MCY1010407.1"/>
    </source>
</evidence>
<dbReference type="Pfam" id="PF13374">
    <property type="entry name" value="TPR_10"/>
    <property type="match status" value="1"/>
</dbReference>
<feature type="region of interest" description="Disordered" evidence="6">
    <location>
        <begin position="1212"/>
        <end position="1244"/>
    </location>
</feature>
<dbReference type="Pfam" id="PF00069">
    <property type="entry name" value="Pkinase"/>
    <property type="match status" value="1"/>
</dbReference>
<evidence type="ECO:0000256" key="1">
    <source>
        <dbReference type="ARBA" id="ARBA00022741"/>
    </source>
</evidence>
<dbReference type="SMART" id="SM00028">
    <property type="entry name" value="TPR"/>
    <property type="match status" value="4"/>
</dbReference>
<evidence type="ECO:0000256" key="5">
    <source>
        <dbReference type="SAM" id="Coils"/>
    </source>
</evidence>
<dbReference type="PROSITE" id="PS00107">
    <property type="entry name" value="PROTEIN_KINASE_ATP"/>
    <property type="match status" value="1"/>
</dbReference>
<dbReference type="PANTHER" id="PTHR43364:SF4">
    <property type="entry name" value="NAD(P)-LINKED OXIDOREDUCTASE SUPERFAMILY PROTEIN"/>
    <property type="match status" value="1"/>
</dbReference>
<dbReference type="PROSITE" id="PS50011">
    <property type="entry name" value="PROTEIN_KINASE_DOM"/>
    <property type="match status" value="1"/>
</dbReference>
<feature type="binding site" evidence="4">
    <location>
        <position position="97"/>
    </location>
    <ligand>
        <name>ATP</name>
        <dbReference type="ChEBI" id="CHEBI:30616"/>
    </ligand>
</feature>
<evidence type="ECO:0000313" key="9">
    <source>
        <dbReference type="Proteomes" id="UP001150924"/>
    </source>
</evidence>
<keyword evidence="1 4" id="KW-0547">Nucleotide-binding</keyword>
<feature type="coiled-coil region" evidence="5">
    <location>
        <begin position="869"/>
        <end position="919"/>
    </location>
</feature>
<dbReference type="SUPFAM" id="SSF51430">
    <property type="entry name" value="NAD(P)-linked oxidoreductase"/>
    <property type="match status" value="1"/>
</dbReference>